<dbReference type="Pfam" id="PF00569">
    <property type="entry name" value="ZZ"/>
    <property type="match status" value="1"/>
</dbReference>
<dbReference type="InterPro" id="IPR001005">
    <property type="entry name" value="SANT/Myb"/>
</dbReference>
<dbReference type="PROSITE" id="PS50135">
    <property type="entry name" value="ZF_ZZ_2"/>
    <property type="match status" value="1"/>
</dbReference>
<dbReference type="InterPro" id="IPR009057">
    <property type="entry name" value="Homeodomain-like_sf"/>
</dbReference>
<feature type="region of interest" description="Disordered" evidence="6">
    <location>
        <begin position="239"/>
        <end position="272"/>
    </location>
</feature>
<dbReference type="Gene3D" id="3.30.60.90">
    <property type="match status" value="1"/>
</dbReference>
<evidence type="ECO:0000259" key="9">
    <source>
        <dbReference type="PROSITE" id="PS51294"/>
    </source>
</evidence>
<dbReference type="CDD" id="cd02249">
    <property type="entry name" value="ZZ"/>
    <property type="match status" value="1"/>
</dbReference>
<dbReference type="PANTHER" id="PTHR22705">
    <property type="entry name" value="ZINC FINGER, ZZ DOMAIN CONTAINING 3"/>
    <property type="match status" value="1"/>
</dbReference>
<dbReference type="Gene3D" id="1.10.10.60">
    <property type="entry name" value="Homeodomain-like"/>
    <property type="match status" value="1"/>
</dbReference>
<dbReference type="PROSITE" id="PS51294">
    <property type="entry name" value="HTH_MYB"/>
    <property type="match status" value="1"/>
</dbReference>
<evidence type="ECO:0000313" key="10">
    <source>
        <dbReference type="EMBL" id="JAS74324.1"/>
    </source>
</evidence>
<sequence length="412" mass="47150">MTEKEMLNLVQNTYNESDHGSDLDDWYNADELASEDEELIKNTSDKTLGFETDHTALKTNQDYQKLVYTLARLQAQRIKAVEDVDTLVKLRSNVRNNPLEFLEKFIKGDKLDFPSRIIIEKVPKIDWSKYSNKEELSNNAVVCKEEPQLQTKVEPKSPEGNTNSMIVRGRVFDQSKPQTFNQLWTPEEQLRLEELLIEFPPEKNENNRWRKIAEALGNRTTKQVCSRVQKYFKKLNKAGLPIPGHQLKTNNMTSQKKKPRKNKKNSTRESTFFPAHHLGASIHFDMLDEDDNRTGVPAFPPELRGDLVRKVIDFKVKDAQLPPVTHPGIECAVCSEKPLKGTRWHCLVCDNVNLCSDCVVDQVSAESPQHPPSHPLKPLGNHSVSSWDTDYMSNSFQSNNYLDANFVSTDLV</sequence>
<evidence type="ECO:0000256" key="6">
    <source>
        <dbReference type="SAM" id="MobiDB-lite"/>
    </source>
</evidence>
<accession>A0A1B6HI09</accession>
<dbReference type="GO" id="GO:0070461">
    <property type="term" value="C:SAGA-type complex"/>
    <property type="evidence" value="ECO:0007669"/>
    <property type="project" value="UniProtKB-ARBA"/>
</dbReference>
<reference evidence="10" key="1">
    <citation type="submission" date="2015-11" db="EMBL/GenBank/DDBJ databases">
        <title>De novo transcriptome assembly of four potential Pierce s Disease insect vectors from Arizona vineyards.</title>
        <authorList>
            <person name="Tassone E.E."/>
        </authorList>
    </citation>
    <scope>NUCLEOTIDE SEQUENCE</scope>
</reference>
<dbReference type="SMART" id="SM00291">
    <property type="entry name" value="ZnF_ZZ"/>
    <property type="match status" value="1"/>
</dbReference>
<dbReference type="CDD" id="cd00167">
    <property type="entry name" value="SANT"/>
    <property type="match status" value="1"/>
</dbReference>
<proteinExistence type="predicted"/>
<feature type="domain" description="ZZ-type" evidence="8">
    <location>
        <begin position="326"/>
        <end position="384"/>
    </location>
</feature>
<dbReference type="GO" id="GO:0008270">
    <property type="term" value="F:zinc ion binding"/>
    <property type="evidence" value="ECO:0007669"/>
    <property type="project" value="UniProtKB-KW"/>
</dbReference>
<evidence type="ECO:0000256" key="3">
    <source>
        <dbReference type="ARBA" id="ARBA00022771"/>
    </source>
</evidence>
<dbReference type="SUPFAM" id="SSF57850">
    <property type="entry name" value="RING/U-box"/>
    <property type="match status" value="1"/>
</dbReference>
<keyword evidence="4" id="KW-0862">Zinc</keyword>
<dbReference type="InterPro" id="IPR043145">
    <property type="entry name" value="Znf_ZZ_sf"/>
</dbReference>
<dbReference type="PROSITE" id="PS50090">
    <property type="entry name" value="MYB_LIKE"/>
    <property type="match status" value="1"/>
</dbReference>
<evidence type="ECO:0000259" key="8">
    <source>
        <dbReference type="PROSITE" id="PS50135"/>
    </source>
</evidence>
<evidence type="ECO:0008006" key="11">
    <source>
        <dbReference type="Google" id="ProtNLM"/>
    </source>
</evidence>
<organism evidence="10">
    <name type="scientific">Homalodisca liturata</name>
    <dbReference type="NCBI Taxonomy" id="320908"/>
    <lineage>
        <taxon>Eukaryota</taxon>
        <taxon>Metazoa</taxon>
        <taxon>Ecdysozoa</taxon>
        <taxon>Arthropoda</taxon>
        <taxon>Hexapoda</taxon>
        <taxon>Insecta</taxon>
        <taxon>Pterygota</taxon>
        <taxon>Neoptera</taxon>
        <taxon>Paraneoptera</taxon>
        <taxon>Hemiptera</taxon>
        <taxon>Auchenorrhyncha</taxon>
        <taxon>Membracoidea</taxon>
        <taxon>Cicadellidae</taxon>
        <taxon>Cicadellinae</taxon>
        <taxon>Proconiini</taxon>
        <taxon>Homalodisca</taxon>
    </lineage>
</organism>
<keyword evidence="2" id="KW-0479">Metal-binding</keyword>
<feature type="domain" description="Myb-like" evidence="7">
    <location>
        <begin position="176"/>
        <end position="232"/>
    </location>
</feature>
<evidence type="ECO:0000256" key="1">
    <source>
        <dbReference type="ARBA" id="ARBA00004123"/>
    </source>
</evidence>
<dbReference type="AlphaFoldDB" id="A0A1B6HI09"/>
<dbReference type="InterPro" id="IPR017930">
    <property type="entry name" value="Myb_dom"/>
</dbReference>
<gene>
    <name evidence="10" type="ORF">g.17284</name>
</gene>
<dbReference type="SMART" id="SM00717">
    <property type="entry name" value="SANT"/>
    <property type="match status" value="1"/>
</dbReference>
<evidence type="ECO:0000256" key="5">
    <source>
        <dbReference type="PROSITE-ProRule" id="PRU00228"/>
    </source>
</evidence>
<dbReference type="PANTHER" id="PTHR22705:SF0">
    <property type="entry name" value="ZZ-TYPE ZINC FINGER-CONTAINING PROTEIN 3"/>
    <property type="match status" value="1"/>
</dbReference>
<dbReference type="SUPFAM" id="SSF46689">
    <property type="entry name" value="Homeodomain-like"/>
    <property type="match status" value="1"/>
</dbReference>
<dbReference type="EMBL" id="GECU01033382">
    <property type="protein sequence ID" value="JAS74324.1"/>
    <property type="molecule type" value="Transcribed_RNA"/>
</dbReference>
<evidence type="ECO:0000259" key="7">
    <source>
        <dbReference type="PROSITE" id="PS50090"/>
    </source>
</evidence>
<evidence type="ECO:0000256" key="2">
    <source>
        <dbReference type="ARBA" id="ARBA00022723"/>
    </source>
</evidence>
<feature type="compositionally biased region" description="Basic residues" evidence="6">
    <location>
        <begin position="255"/>
        <end position="265"/>
    </location>
</feature>
<name>A0A1B6HI09_9HEMI</name>
<protein>
    <recommendedName>
        <fullName evidence="11">ZZ-type domain-containing protein</fullName>
    </recommendedName>
</protein>
<comment type="subcellular location">
    <subcellularLocation>
        <location evidence="1">Nucleus</location>
    </subcellularLocation>
</comment>
<keyword evidence="3 5" id="KW-0863">Zinc-finger</keyword>
<dbReference type="InterPro" id="IPR037830">
    <property type="entry name" value="ZZZ3"/>
</dbReference>
<feature type="domain" description="HTH myb-type" evidence="9">
    <location>
        <begin position="184"/>
        <end position="236"/>
    </location>
</feature>
<evidence type="ECO:0000256" key="4">
    <source>
        <dbReference type="ARBA" id="ARBA00022833"/>
    </source>
</evidence>
<dbReference type="GO" id="GO:0005634">
    <property type="term" value="C:nucleus"/>
    <property type="evidence" value="ECO:0007669"/>
    <property type="project" value="UniProtKB-SubCell"/>
</dbReference>
<dbReference type="InterPro" id="IPR000433">
    <property type="entry name" value="Znf_ZZ"/>
</dbReference>
<dbReference type="PROSITE" id="PS01357">
    <property type="entry name" value="ZF_ZZ_1"/>
    <property type="match status" value="1"/>
</dbReference>
<dbReference type="Pfam" id="PF00249">
    <property type="entry name" value="Myb_DNA-binding"/>
    <property type="match status" value="1"/>
</dbReference>